<dbReference type="RefSeq" id="WP_137642103.1">
    <property type="nucleotide sequence ID" value="NZ_BJEA01000004.1"/>
</dbReference>
<keyword evidence="2" id="KW-1185">Reference proteome</keyword>
<dbReference type="NCBIfam" id="NF047326">
    <property type="entry name" value="lp1_17_inhib"/>
    <property type="match status" value="1"/>
</dbReference>
<comment type="caution">
    <text evidence="1">The sequence shown here is derived from an EMBL/GenBank/DDBJ whole genome shotgun (WGS) entry which is preliminary data.</text>
</comment>
<name>A0ABV5WVD6_9LACO</name>
<accession>A0ABV5WVD6</accession>
<gene>
    <name evidence="1" type="ORF">ACFFLI_09625</name>
</gene>
<dbReference type="Proteomes" id="UP001589691">
    <property type="component" value="Unassembled WGS sequence"/>
</dbReference>
<sequence>MDLVKQLDALNQAEDALKMAGPDEPEEIWYTYWTRGYAPQDEVEDEANFLEPESSYDKADLFDEYLSYNDSKQWLKDMQAEFNDYTCDYELMIDGTAILFQGAPNYEPMDKEDSPAWAEMVQTFGKACLWDELLKLVDQETLMERLGYYRV</sequence>
<dbReference type="EMBL" id="JBHLZY010000025">
    <property type="protein sequence ID" value="MFB9770119.1"/>
    <property type="molecule type" value="Genomic_DNA"/>
</dbReference>
<evidence type="ECO:0000313" key="2">
    <source>
        <dbReference type="Proteomes" id="UP001589691"/>
    </source>
</evidence>
<protein>
    <submittedName>
        <fullName evidence="1">Recombination system host exonuclease inhibitor</fullName>
    </submittedName>
</protein>
<reference evidence="1 2" key="1">
    <citation type="submission" date="2024-09" db="EMBL/GenBank/DDBJ databases">
        <authorList>
            <person name="Sun Q."/>
            <person name="Mori K."/>
        </authorList>
    </citation>
    <scope>NUCLEOTIDE SEQUENCE [LARGE SCALE GENOMIC DNA]</scope>
    <source>
        <strain evidence="1 2">TBRC 4576</strain>
    </source>
</reference>
<organism evidence="1 2">
    <name type="scientific">Lactiplantibacillus modestisalitolerans</name>
    <dbReference type="NCBI Taxonomy" id="1457219"/>
    <lineage>
        <taxon>Bacteria</taxon>
        <taxon>Bacillati</taxon>
        <taxon>Bacillota</taxon>
        <taxon>Bacilli</taxon>
        <taxon>Lactobacillales</taxon>
        <taxon>Lactobacillaceae</taxon>
        <taxon>Lactiplantibacillus</taxon>
    </lineage>
</organism>
<proteinExistence type="predicted"/>
<evidence type="ECO:0000313" key="1">
    <source>
        <dbReference type="EMBL" id="MFB9770119.1"/>
    </source>
</evidence>